<feature type="compositionally biased region" description="Acidic residues" evidence="1">
    <location>
        <begin position="204"/>
        <end position="216"/>
    </location>
</feature>
<dbReference type="InterPro" id="IPR043502">
    <property type="entry name" value="DNA/RNA_pol_sf"/>
</dbReference>
<reference evidence="2 3" key="1">
    <citation type="submission" date="2014-04" db="EMBL/GenBank/DDBJ databases">
        <authorList>
            <consortium name="DOE Joint Genome Institute"/>
            <person name="Kuo A."/>
            <person name="Kohler A."/>
            <person name="Nagy L.G."/>
            <person name="Floudas D."/>
            <person name="Copeland A."/>
            <person name="Barry K.W."/>
            <person name="Cichocki N."/>
            <person name="Veneault-Fourrey C."/>
            <person name="LaButti K."/>
            <person name="Lindquist E.A."/>
            <person name="Lipzen A."/>
            <person name="Lundell T."/>
            <person name="Morin E."/>
            <person name="Murat C."/>
            <person name="Sun H."/>
            <person name="Tunlid A."/>
            <person name="Henrissat B."/>
            <person name="Grigoriev I.V."/>
            <person name="Hibbett D.S."/>
            <person name="Martin F."/>
            <person name="Nordberg H.P."/>
            <person name="Cantor M.N."/>
            <person name="Hua S.X."/>
        </authorList>
    </citation>
    <scope>NUCLEOTIDE SEQUENCE [LARGE SCALE GENOMIC DNA]</scope>
    <source>
        <strain evidence="2 3">LaAM-08-1</strain>
    </source>
</reference>
<evidence type="ECO:0000313" key="3">
    <source>
        <dbReference type="Proteomes" id="UP000054477"/>
    </source>
</evidence>
<dbReference type="EMBL" id="KN838715">
    <property type="protein sequence ID" value="KIJ96633.1"/>
    <property type="molecule type" value="Genomic_DNA"/>
</dbReference>
<dbReference type="Gene3D" id="3.30.70.270">
    <property type="match status" value="1"/>
</dbReference>
<proteinExistence type="predicted"/>
<reference evidence="3" key="2">
    <citation type="submission" date="2015-01" db="EMBL/GenBank/DDBJ databases">
        <title>Evolutionary Origins and Diversification of the Mycorrhizal Mutualists.</title>
        <authorList>
            <consortium name="DOE Joint Genome Institute"/>
            <consortium name="Mycorrhizal Genomics Consortium"/>
            <person name="Kohler A."/>
            <person name="Kuo A."/>
            <person name="Nagy L.G."/>
            <person name="Floudas D."/>
            <person name="Copeland A."/>
            <person name="Barry K.W."/>
            <person name="Cichocki N."/>
            <person name="Veneault-Fourrey C."/>
            <person name="LaButti K."/>
            <person name="Lindquist E.A."/>
            <person name="Lipzen A."/>
            <person name="Lundell T."/>
            <person name="Morin E."/>
            <person name="Murat C."/>
            <person name="Riley R."/>
            <person name="Ohm R."/>
            <person name="Sun H."/>
            <person name="Tunlid A."/>
            <person name="Henrissat B."/>
            <person name="Grigoriev I.V."/>
            <person name="Hibbett D.S."/>
            <person name="Martin F."/>
        </authorList>
    </citation>
    <scope>NUCLEOTIDE SEQUENCE [LARGE SCALE GENOMIC DNA]</scope>
    <source>
        <strain evidence="3">LaAM-08-1</strain>
    </source>
</reference>
<evidence type="ECO:0008006" key="4">
    <source>
        <dbReference type="Google" id="ProtNLM"/>
    </source>
</evidence>
<dbReference type="HOGENOM" id="CLU_1077942_0_0_1"/>
<gene>
    <name evidence="2" type="ORF">K443DRAFT_10492</name>
</gene>
<evidence type="ECO:0000313" key="2">
    <source>
        <dbReference type="EMBL" id="KIJ96633.1"/>
    </source>
</evidence>
<dbReference type="SUPFAM" id="SSF56672">
    <property type="entry name" value="DNA/RNA polymerases"/>
    <property type="match status" value="1"/>
</dbReference>
<feature type="region of interest" description="Disordered" evidence="1">
    <location>
        <begin position="190"/>
        <end position="258"/>
    </location>
</feature>
<name>A0A0C9X5R0_9AGAR</name>
<dbReference type="InterPro" id="IPR043128">
    <property type="entry name" value="Rev_trsase/Diguanyl_cyclase"/>
</dbReference>
<feature type="compositionally biased region" description="Acidic residues" evidence="1">
    <location>
        <begin position="223"/>
        <end position="236"/>
    </location>
</feature>
<organism evidence="2 3">
    <name type="scientific">Laccaria amethystina LaAM-08-1</name>
    <dbReference type="NCBI Taxonomy" id="1095629"/>
    <lineage>
        <taxon>Eukaryota</taxon>
        <taxon>Fungi</taxon>
        <taxon>Dikarya</taxon>
        <taxon>Basidiomycota</taxon>
        <taxon>Agaricomycotina</taxon>
        <taxon>Agaricomycetes</taxon>
        <taxon>Agaricomycetidae</taxon>
        <taxon>Agaricales</taxon>
        <taxon>Agaricineae</taxon>
        <taxon>Hydnangiaceae</taxon>
        <taxon>Laccaria</taxon>
    </lineage>
</organism>
<dbReference type="AlphaFoldDB" id="A0A0C9X5R0"/>
<dbReference type="OrthoDB" id="3363652at2759"/>
<accession>A0A0C9X5R0</accession>
<dbReference type="Proteomes" id="UP000054477">
    <property type="component" value="Unassembled WGS sequence"/>
</dbReference>
<protein>
    <recommendedName>
        <fullName evidence="4">Reverse transcriptase domain-containing protein</fullName>
    </recommendedName>
</protein>
<evidence type="ECO:0000256" key="1">
    <source>
        <dbReference type="SAM" id="MobiDB-lite"/>
    </source>
</evidence>
<sequence length="258" mass="28571">MPFGITGGPSEFGFVVGQRMHDLIADGMCENFVDDGGSAANSFKEGMAKLHRILERIRREKLSLSLGKFQVFMTEAVFAGARDFKKGQLVQVYQNKVASTLSTEHKLAPMWSPPRRITERLLDFYKLEMLEGTTLDGLFHARRLWDFIPREGTTLAIAQKKLEEALASGELEKSDIVAPKGGMQEELDYEKAGNREWGNSALEGSEEEDPGGEEGEGNAGFLYEDEGDRVPEEEESGIGARVAARRRGRLHNGGGQME</sequence>
<keyword evidence="3" id="KW-1185">Reference proteome</keyword>